<dbReference type="AlphaFoldDB" id="A0A1J0ESM7"/>
<dbReference type="OrthoDB" id="9805576at2"/>
<evidence type="ECO:0000313" key="1">
    <source>
        <dbReference type="EMBL" id="APC18998.1"/>
    </source>
</evidence>
<dbReference type="Proteomes" id="UP000182567">
    <property type="component" value="Chromosome"/>
</dbReference>
<dbReference type="Gene3D" id="3.30.420.40">
    <property type="match status" value="1"/>
</dbReference>
<dbReference type="SUPFAM" id="SSF53067">
    <property type="entry name" value="Actin-like ATPase domain"/>
    <property type="match status" value="1"/>
</dbReference>
<evidence type="ECO:0000313" key="2">
    <source>
        <dbReference type="Proteomes" id="UP000182567"/>
    </source>
</evidence>
<organism evidence="1 2">
    <name type="scientific">Pseudomonas frederiksbergensis</name>
    <dbReference type="NCBI Taxonomy" id="104087"/>
    <lineage>
        <taxon>Bacteria</taxon>
        <taxon>Pseudomonadati</taxon>
        <taxon>Pseudomonadota</taxon>
        <taxon>Gammaproteobacteria</taxon>
        <taxon>Pseudomonadales</taxon>
        <taxon>Pseudomonadaceae</taxon>
        <taxon>Pseudomonas</taxon>
    </lineage>
</organism>
<reference evidence="2" key="1">
    <citation type="submission" date="2016-10" db="EMBL/GenBank/DDBJ databases">
        <title>Pseudomonas frederiksbergensis ERGS4:02 complete genome.</title>
        <authorList>
            <person name="Kumar R."/>
            <person name="Acharya V."/>
            <person name="Singh D."/>
        </authorList>
    </citation>
    <scope>NUCLEOTIDE SEQUENCE [LARGE SCALE GENOMIC DNA]</scope>
    <source>
        <strain evidence="2">ERGS4:02</strain>
    </source>
</reference>
<dbReference type="InterPro" id="IPR043129">
    <property type="entry name" value="ATPase_NBD"/>
</dbReference>
<gene>
    <name evidence="1" type="ORF">BLL42_26065</name>
</gene>
<sequence length="84" mass="8918">MNTSTLKAQMNTPVACSEDSEAAALGAAIQAAWCASGTGIQQSLLALCERCVSLDHRCETQPVVANVTAYQPAYEPYRQQVATL</sequence>
<proteinExistence type="predicted"/>
<accession>A0A1J0ESM7</accession>
<protein>
    <submittedName>
        <fullName evidence="1">Uncharacterized protein</fullName>
    </submittedName>
</protein>
<dbReference type="EMBL" id="CP017886">
    <property type="protein sequence ID" value="APC18998.1"/>
    <property type="molecule type" value="Genomic_DNA"/>
</dbReference>
<name>A0A1J0ESM7_9PSED</name>